<sequence length="420" mass="49513">MPPMTPVDDFLYDMLHQYDLHVQLSGSYDKHARYALPSLKNGILSMFTDRWAAGPGQHCPEIYQKVKPALQLASRLLMENYPLTWFSHLTFGERRVDAAGTYIAPVVNSMSYDAIAKVKANIRDIGKVITFMFEPPGYEREEYGSCSVDASSRSFFNEFRTSDWPSVRRSDNRGYATPCVVMKNDFQTFFRHRYDSASQDEIYRALLVFAVTLVHEFAHAYNFWLTPRRHEPRWSEKEKEAELGWSWERCIIGYGVLPYRHYGDPKAKYRQLYQIKILEYHSYNERNSIFSMLAGSNRTDHPFTTRDATGSRAKPAVMDGNEFRHSKTWFKNDRKATQFLAAIQTIPMTWVVDWFQEKEWERRNQYWAQQGYYVRPSLGNAYMVLYERDRNQARIMRPLNPAIRVDRHIIKERAREDSSR</sequence>
<gene>
    <name evidence="1" type="ORF">CC86DRAFT_400280</name>
</gene>
<dbReference type="OrthoDB" id="10254945at2759"/>
<dbReference type="EMBL" id="MU006216">
    <property type="protein sequence ID" value="KAF2833669.1"/>
    <property type="molecule type" value="Genomic_DNA"/>
</dbReference>
<proteinExistence type="predicted"/>
<keyword evidence="2" id="KW-1185">Reference proteome</keyword>
<dbReference type="AlphaFoldDB" id="A0A6A7AM34"/>
<evidence type="ECO:0000313" key="1">
    <source>
        <dbReference type="EMBL" id="KAF2833669.1"/>
    </source>
</evidence>
<dbReference type="Proteomes" id="UP000799424">
    <property type="component" value="Unassembled WGS sequence"/>
</dbReference>
<evidence type="ECO:0000313" key="2">
    <source>
        <dbReference type="Proteomes" id="UP000799424"/>
    </source>
</evidence>
<reference evidence="1" key="1">
    <citation type="journal article" date="2020" name="Stud. Mycol.">
        <title>101 Dothideomycetes genomes: a test case for predicting lifestyles and emergence of pathogens.</title>
        <authorList>
            <person name="Haridas S."/>
            <person name="Albert R."/>
            <person name="Binder M."/>
            <person name="Bloem J."/>
            <person name="Labutti K."/>
            <person name="Salamov A."/>
            <person name="Andreopoulos B."/>
            <person name="Baker S."/>
            <person name="Barry K."/>
            <person name="Bills G."/>
            <person name="Bluhm B."/>
            <person name="Cannon C."/>
            <person name="Castanera R."/>
            <person name="Culley D."/>
            <person name="Daum C."/>
            <person name="Ezra D."/>
            <person name="Gonzalez J."/>
            <person name="Henrissat B."/>
            <person name="Kuo A."/>
            <person name="Liang C."/>
            <person name="Lipzen A."/>
            <person name="Lutzoni F."/>
            <person name="Magnuson J."/>
            <person name="Mondo S."/>
            <person name="Nolan M."/>
            <person name="Ohm R."/>
            <person name="Pangilinan J."/>
            <person name="Park H.-J."/>
            <person name="Ramirez L."/>
            <person name="Alfaro M."/>
            <person name="Sun H."/>
            <person name="Tritt A."/>
            <person name="Yoshinaga Y."/>
            <person name="Zwiers L.-H."/>
            <person name="Turgeon B."/>
            <person name="Goodwin S."/>
            <person name="Spatafora J."/>
            <person name="Crous P."/>
            <person name="Grigoriev I."/>
        </authorList>
    </citation>
    <scope>NUCLEOTIDE SEQUENCE</scope>
    <source>
        <strain evidence="1">CBS 113818</strain>
    </source>
</reference>
<name>A0A6A7AM34_9PLEO</name>
<protein>
    <submittedName>
        <fullName evidence="1">Uncharacterized protein</fullName>
    </submittedName>
</protein>
<organism evidence="1 2">
    <name type="scientific">Ophiobolus disseminans</name>
    <dbReference type="NCBI Taxonomy" id="1469910"/>
    <lineage>
        <taxon>Eukaryota</taxon>
        <taxon>Fungi</taxon>
        <taxon>Dikarya</taxon>
        <taxon>Ascomycota</taxon>
        <taxon>Pezizomycotina</taxon>
        <taxon>Dothideomycetes</taxon>
        <taxon>Pleosporomycetidae</taxon>
        <taxon>Pleosporales</taxon>
        <taxon>Pleosporineae</taxon>
        <taxon>Phaeosphaeriaceae</taxon>
        <taxon>Ophiobolus</taxon>
    </lineage>
</organism>
<accession>A0A6A7AM34</accession>